<dbReference type="EMBL" id="JBGBPQ010000020">
    <property type="protein sequence ID" value="KAL1504120.1"/>
    <property type="molecule type" value="Genomic_DNA"/>
</dbReference>
<keyword evidence="2" id="KW-1185">Reference proteome</keyword>
<name>A0AB34IQ01_PRYPA</name>
<reference evidence="1 2" key="1">
    <citation type="journal article" date="2024" name="Science">
        <title>Giant polyketide synthase enzymes in the biosynthesis of giant marine polyether toxins.</title>
        <authorList>
            <person name="Fallon T.R."/>
            <person name="Shende V.V."/>
            <person name="Wierzbicki I.H."/>
            <person name="Pendleton A.L."/>
            <person name="Watervoot N.F."/>
            <person name="Auber R.P."/>
            <person name="Gonzalez D.J."/>
            <person name="Wisecaver J.H."/>
            <person name="Moore B.S."/>
        </authorList>
    </citation>
    <scope>NUCLEOTIDE SEQUENCE [LARGE SCALE GENOMIC DNA]</scope>
    <source>
        <strain evidence="1 2">12B1</strain>
    </source>
</reference>
<accession>A0AB34IQ01</accession>
<dbReference type="SUPFAM" id="SSF53448">
    <property type="entry name" value="Nucleotide-diphospho-sugar transferases"/>
    <property type="match status" value="1"/>
</dbReference>
<organism evidence="1 2">
    <name type="scientific">Prymnesium parvum</name>
    <name type="common">Toxic golden alga</name>
    <dbReference type="NCBI Taxonomy" id="97485"/>
    <lineage>
        <taxon>Eukaryota</taxon>
        <taxon>Haptista</taxon>
        <taxon>Haptophyta</taxon>
        <taxon>Prymnesiophyceae</taxon>
        <taxon>Prymnesiales</taxon>
        <taxon>Prymnesiaceae</taxon>
        <taxon>Prymnesium</taxon>
    </lineage>
</organism>
<gene>
    <name evidence="1" type="ORF">AB1Y20_010530</name>
</gene>
<evidence type="ECO:0000313" key="1">
    <source>
        <dbReference type="EMBL" id="KAL1504120.1"/>
    </source>
</evidence>
<dbReference type="InterPro" id="IPR029044">
    <property type="entry name" value="Nucleotide-diphossugar_trans"/>
</dbReference>
<comment type="caution">
    <text evidence="1">The sequence shown here is derived from an EMBL/GenBank/DDBJ whole genome shotgun (WGS) entry which is preliminary data.</text>
</comment>
<evidence type="ECO:0008006" key="3">
    <source>
        <dbReference type="Google" id="ProtNLM"/>
    </source>
</evidence>
<evidence type="ECO:0000313" key="2">
    <source>
        <dbReference type="Proteomes" id="UP001515480"/>
    </source>
</evidence>
<dbReference type="AlphaFoldDB" id="A0AB34IQ01"/>
<protein>
    <recommendedName>
        <fullName evidence="3">Hexosyltransferase</fullName>
    </recommendedName>
</protein>
<proteinExistence type="predicted"/>
<sequence>MRPWLVFTSAGDKSNVAQWLSGSAREFDLFVVYYGDLPEPVCALGADRFVRRKGGKFPNLKAAFADDPAYFASREAVFVMDDDVEIDCAAIHECFRVRRQLDAWVLQPAYDLRKGKSSHELLRSPIEAKVSSRVAMGADMAALAEVVSARKFIRLGDHGEHRVRYVNFIEVTCPLFRNDILLDFLAAYDGQLVGWGIDWWFCQRVLGQLDDRGRAEDKSRRTCLVVLDSCVCVNPLEQEKKGAADETREIDKLQSTQVRANEWGKAVVKFGLRAQWMLRSFSAEEVSPGAPCHPVRPFPSSCGMLN</sequence>
<dbReference type="Proteomes" id="UP001515480">
    <property type="component" value="Unassembled WGS sequence"/>
</dbReference>